<gene>
    <name evidence="3" type="ORF">M23134_02274</name>
</gene>
<dbReference type="eggNOG" id="COG2972">
    <property type="taxonomic scope" value="Bacteria"/>
</dbReference>
<dbReference type="RefSeq" id="WP_002696641.1">
    <property type="nucleotide sequence ID" value="NZ_AAWS01000012.1"/>
</dbReference>
<dbReference type="EMBL" id="AAWS01000012">
    <property type="protein sequence ID" value="EAY29083.1"/>
    <property type="molecule type" value="Genomic_DNA"/>
</dbReference>
<dbReference type="SUPFAM" id="SSF55874">
    <property type="entry name" value="ATPase domain of HSP90 chaperone/DNA topoisomerase II/histidine kinase"/>
    <property type="match status" value="1"/>
</dbReference>
<feature type="transmembrane region" description="Helical" evidence="1">
    <location>
        <begin position="104"/>
        <end position="125"/>
    </location>
</feature>
<dbReference type="PANTHER" id="PTHR34220:SF7">
    <property type="entry name" value="SENSOR HISTIDINE KINASE YPDA"/>
    <property type="match status" value="1"/>
</dbReference>
<organism evidence="3 4">
    <name type="scientific">Microscilla marina ATCC 23134</name>
    <dbReference type="NCBI Taxonomy" id="313606"/>
    <lineage>
        <taxon>Bacteria</taxon>
        <taxon>Pseudomonadati</taxon>
        <taxon>Bacteroidota</taxon>
        <taxon>Cytophagia</taxon>
        <taxon>Cytophagales</taxon>
        <taxon>Microscillaceae</taxon>
        <taxon>Microscilla</taxon>
    </lineage>
</organism>
<dbReference type="PANTHER" id="PTHR34220">
    <property type="entry name" value="SENSOR HISTIDINE KINASE YPDA"/>
    <property type="match status" value="1"/>
</dbReference>
<evidence type="ECO:0000256" key="1">
    <source>
        <dbReference type="SAM" id="Phobius"/>
    </source>
</evidence>
<dbReference type="InterPro" id="IPR010559">
    <property type="entry name" value="Sig_transdc_His_kin_internal"/>
</dbReference>
<feature type="domain" description="Signal transduction histidine kinase internal region" evidence="2">
    <location>
        <begin position="146"/>
        <end position="219"/>
    </location>
</feature>
<dbReference type="InterPro" id="IPR050640">
    <property type="entry name" value="Bact_2-comp_sensor_kinase"/>
</dbReference>
<feature type="transmembrane region" description="Helical" evidence="1">
    <location>
        <begin position="7"/>
        <end position="25"/>
    </location>
</feature>
<feature type="transmembrane region" description="Helical" evidence="1">
    <location>
        <begin position="70"/>
        <end position="92"/>
    </location>
</feature>
<name>A1ZK57_MICM2</name>
<evidence type="ECO:0000313" key="4">
    <source>
        <dbReference type="Proteomes" id="UP000004095"/>
    </source>
</evidence>
<comment type="caution">
    <text evidence="3">The sequence shown here is derived from an EMBL/GenBank/DDBJ whole genome shotgun (WGS) entry which is preliminary data.</text>
</comment>
<keyword evidence="1" id="KW-1133">Transmembrane helix</keyword>
<protein>
    <submittedName>
        <fullName evidence="3">Putative two-component system sensor protein</fullName>
    </submittedName>
</protein>
<reference evidence="3 4" key="1">
    <citation type="submission" date="2007-01" db="EMBL/GenBank/DDBJ databases">
        <authorList>
            <person name="Haygood M."/>
            <person name="Podell S."/>
            <person name="Anderson C."/>
            <person name="Hopkinson B."/>
            <person name="Roe K."/>
            <person name="Barbeau K."/>
            <person name="Gaasterland T."/>
            <person name="Ferriera S."/>
            <person name="Johnson J."/>
            <person name="Kravitz S."/>
            <person name="Beeson K."/>
            <person name="Sutton G."/>
            <person name="Rogers Y.-H."/>
            <person name="Friedman R."/>
            <person name="Frazier M."/>
            <person name="Venter J.C."/>
        </authorList>
    </citation>
    <scope>NUCLEOTIDE SEQUENCE [LARGE SCALE GENOMIC DNA]</scope>
    <source>
        <strain evidence="3 4">ATCC 23134</strain>
    </source>
</reference>
<dbReference type="OrthoDB" id="9792992at2"/>
<dbReference type="Proteomes" id="UP000004095">
    <property type="component" value="Unassembled WGS sequence"/>
</dbReference>
<dbReference type="AlphaFoldDB" id="A1ZK57"/>
<feature type="transmembrane region" description="Helical" evidence="1">
    <location>
        <begin position="37"/>
        <end position="58"/>
    </location>
</feature>
<dbReference type="GO" id="GO:0016020">
    <property type="term" value="C:membrane"/>
    <property type="evidence" value="ECO:0007669"/>
    <property type="project" value="InterPro"/>
</dbReference>
<keyword evidence="1" id="KW-0812">Transmembrane</keyword>
<sequence length="336" mass="39003">MKNSLQHIRWLDQALFWLFVYLFILNDYFHDSSLAESWHWALLELTLHAAIVYIHYFILIPKLWQPKRYVGYGLSLAGVFVVFVSLLVYSGLGELLLIEVSVNNLTMMLLTTLLLVGFSCLYWYYKQWFVKTNEALLLKSRQLETELQLLKSQISPHFLFNTLNNIYSLCQQKHDNAALMVTRLADILRYLIYEGAQASVPLHKEVAMIDNYIQLQLLKKSTSQNIDLYTEGMDSQHQIAPLILINFVENSFKHSNFFNDANAWIEVSICVEAENKLVVEVNNSLARPALNKTKTSGIGLTNSKRQLELHYPQAHELKITQHNDSFQVNLYIQLDR</sequence>
<dbReference type="Gene3D" id="3.30.565.10">
    <property type="entry name" value="Histidine kinase-like ATPase, C-terminal domain"/>
    <property type="match status" value="1"/>
</dbReference>
<keyword evidence="1" id="KW-0472">Membrane</keyword>
<evidence type="ECO:0000313" key="3">
    <source>
        <dbReference type="EMBL" id="EAY29083.1"/>
    </source>
</evidence>
<keyword evidence="4" id="KW-1185">Reference proteome</keyword>
<evidence type="ECO:0000259" key="2">
    <source>
        <dbReference type="Pfam" id="PF06580"/>
    </source>
</evidence>
<accession>A1ZK57</accession>
<proteinExistence type="predicted"/>
<dbReference type="Pfam" id="PF06580">
    <property type="entry name" value="His_kinase"/>
    <property type="match status" value="1"/>
</dbReference>
<dbReference type="GO" id="GO:0000155">
    <property type="term" value="F:phosphorelay sensor kinase activity"/>
    <property type="evidence" value="ECO:0007669"/>
    <property type="project" value="InterPro"/>
</dbReference>
<dbReference type="InterPro" id="IPR036890">
    <property type="entry name" value="HATPase_C_sf"/>
</dbReference>